<accession>A0ABV2R8V7</accession>
<dbReference type="InterPro" id="IPR014598">
    <property type="entry name" value="UCP035865"/>
</dbReference>
<name>A0ABV2R8V7_9CAUL</name>
<dbReference type="InterPro" id="IPR019285">
    <property type="entry name" value="DUF2336"/>
</dbReference>
<dbReference type="RefSeq" id="WP_354087794.1">
    <property type="nucleotide sequence ID" value="NZ_JBEPTF010000001.1"/>
</dbReference>
<organism evidence="1 2">
    <name type="scientific">Brevundimonas faecalis</name>
    <dbReference type="NCBI Taxonomy" id="947378"/>
    <lineage>
        <taxon>Bacteria</taxon>
        <taxon>Pseudomonadati</taxon>
        <taxon>Pseudomonadota</taxon>
        <taxon>Alphaproteobacteria</taxon>
        <taxon>Caulobacterales</taxon>
        <taxon>Caulobacteraceae</taxon>
        <taxon>Brevundimonas</taxon>
    </lineage>
</organism>
<evidence type="ECO:0000313" key="2">
    <source>
        <dbReference type="Proteomes" id="UP001549313"/>
    </source>
</evidence>
<dbReference type="Pfam" id="PF10098">
    <property type="entry name" value="DUF2336"/>
    <property type="match status" value="1"/>
</dbReference>
<reference evidence="1 2" key="1">
    <citation type="submission" date="2024-06" db="EMBL/GenBank/DDBJ databases">
        <title>Sorghum-associated microbial communities from plants grown in Nebraska, USA.</title>
        <authorList>
            <person name="Schachtman D."/>
        </authorList>
    </citation>
    <scope>NUCLEOTIDE SEQUENCE [LARGE SCALE GENOMIC DNA]</scope>
    <source>
        <strain evidence="1 2">2814</strain>
    </source>
</reference>
<dbReference type="EMBL" id="JBEPTF010000001">
    <property type="protein sequence ID" value="MET4682855.1"/>
    <property type="molecule type" value="Genomic_DNA"/>
</dbReference>
<keyword evidence="2" id="KW-1185">Reference proteome</keyword>
<evidence type="ECO:0000313" key="1">
    <source>
        <dbReference type="EMBL" id="MET4682855.1"/>
    </source>
</evidence>
<gene>
    <name evidence="1" type="ORF">ABIE19_000764</name>
</gene>
<sequence>MSDGASPKRVPVPASRLPELIALAQEPSSEKRRALLRELSDAFFGVSERTEAETALYGAVLGDLTQAMDAAVRAELAERFATAPDAPVQLIRRLAEDEAEAVAEPVLRASPVLTEADLIRVIRSRGQGHMRAVSLRADVPEAVSDAIVERGDDQTLGVLLGNQGAHLSRAASEAAVGRALANPALHAVTVERAALPPDLLNDMYFAVEARLRRHILAQNARMDPVLLESALAAGRARVAADDGILPPDHAESLAYVEELRAAGQLTPEMLARFLRSGSRTSFLIALSQLADIDYHTARQIIDRRELDALAVVCKAADLDRALFLTYAVVLLNTEDNAMGKARAYAGMYNELSRDAALRTLRFWRMRRAAQAA</sequence>
<dbReference type="Proteomes" id="UP001549313">
    <property type="component" value="Unassembled WGS sequence"/>
</dbReference>
<proteinExistence type="predicted"/>
<protein>
    <submittedName>
        <fullName evidence="1">Uncharacterized protein (DUF2336 family)</fullName>
    </submittedName>
</protein>
<comment type="caution">
    <text evidence="1">The sequence shown here is derived from an EMBL/GenBank/DDBJ whole genome shotgun (WGS) entry which is preliminary data.</text>
</comment>
<dbReference type="PIRSF" id="PIRSF035865">
    <property type="entry name" value="UCP035865"/>
    <property type="match status" value="1"/>
</dbReference>